<evidence type="ECO:0000259" key="9">
    <source>
        <dbReference type="Pfam" id="PF13953"/>
    </source>
</evidence>
<keyword evidence="3" id="KW-0813">Transport</keyword>
<dbReference type="Pfam" id="PF13953">
    <property type="entry name" value="PapC_C"/>
    <property type="match status" value="1"/>
</dbReference>
<dbReference type="PANTHER" id="PTHR30451:SF20">
    <property type="entry name" value="FIMBRIAE USHER"/>
    <property type="match status" value="1"/>
</dbReference>
<reference evidence="11" key="1">
    <citation type="submission" date="2010-10" db="EMBL/GenBank/DDBJ databases">
        <authorList>
            <person name="Petty N."/>
        </authorList>
    </citation>
    <scope>NUCLEOTIDE SEQUENCE</scope>
    <source>
        <strain evidence="11">EX-33</strain>
    </source>
</reference>
<dbReference type="AlphaFoldDB" id="F6I9Z4"/>
<evidence type="ECO:0000256" key="4">
    <source>
        <dbReference type="ARBA" id="ARBA00022452"/>
    </source>
</evidence>
<dbReference type="SUPFAM" id="SSF141729">
    <property type="entry name" value="FimD N-terminal domain-like"/>
    <property type="match status" value="1"/>
</dbReference>
<evidence type="ECO:0000256" key="8">
    <source>
        <dbReference type="ARBA" id="ARBA00023237"/>
    </source>
</evidence>
<dbReference type="PANTHER" id="PTHR30451">
    <property type="entry name" value="OUTER MEMBRANE USHER PROTEIN"/>
    <property type="match status" value="1"/>
</dbReference>
<dbReference type="GO" id="GO:0009279">
    <property type="term" value="C:cell outer membrane"/>
    <property type="evidence" value="ECO:0007669"/>
    <property type="project" value="UniProtKB-SubCell"/>
</dbReference>
<dbReference type="Gene3D" id="2.60.40.2610">
    <property type="entry name" value="Outer membrane usher protein FimD, plug domain"/>
    <property type="match status" value="1"/>
</dbReference>
<dbReference type="Gene3D" id="3.10.20.410">
    <property type="match status" value="1"/>
</dbReference>
<dbReference type="InterPro" id="IPR037224">
    <property type="entry name" value="PapC_N_sf"/>
</dbReference>
<dbReference type="InterPro" id="IPR025949">
    <property type="entry name" value="PapC-like_C"/>
</dbReference>
<dbReference type="Gene3D" id="2.60.40.2070">
    <property type="match status" value="1"/>
</dbReference>
<dbReference type="GO" id="GO:0009297">
    <property type="term" value="P:pilus assembly"/>
    <property type="evidence" value="ECO:0007669"/>
    <property type="project" value="InterPro"/>
</dbReference>
<dbReference type="EMBL" id="FR715298">
    <property type="protein sequence ID" value="CBX36436.1"/>
    <property type="molecule type" value="Genomic_DNA"/>
</dbReference>
<feature type="domain" description="PapC-like C-terminal" evidence="9">
    <location>
        <begin position="776"/>
        <end position="834"/>
    </location>
</feature>
<dbReference type="Gene3D" id="2.60.40.3110">
    <property type="match status" value="1"/>
</dbReference>
<dbReference type="InterPro" id="IPR000015">
    <property type="entry name" value="Fimb_usher"/>
</dbReference>
<protein>
    <submittedName>
        <fullName evidence="11">Putative fimbrial usher protein</fullName>
    </submittedName>
</protein>
<feature type="domain" description="PapC N-terminal" evidence="10">
    <location>
        <begin position="45"/>
        <end position="185"/>
    </location>
</feature>
<evidence type="ECO:0000256" key="6">
    <source>
        <dbReference type="ARBA" id="ARBA00022729"/>
    </source>
</evidence>
<dbReference type="InterPro" id="IPR025885">
    <property type="entry name" value="PapC_N"/>
</dbReference>
<evidence type="ECO:0000256" key="2">
    <source>
        <dbReference type="ARBA" id="ARBA00008064"/>
    </source>
</evidence>
<evidence type="ECO:0000256" key="1">
    <source>
        <dbReference type="ARBA" id="ARBA00004571"/>
    </source>
</evidence>
<sequence>MVYFHFLSKKLKQLRRTGLVNPFIFLTLLTVLSAQARSEGPAVNFSRGFMKFYDSGIDLTQFDGKEKILPGDYKLDIYSNRKKIDSWMIKIISADNSQGINVCLKPEMVIRFDVDISKLPENWRNSDCLILPELIQGATVNYNQEDEQLEVTIPQAMLLNTPAGYISPELWDNGVPALMSSYTFTAITTRYRPTQVTENYVYGNLHNTLSLGAWRFTTYDSLMTGSDTNESGIQHIQAYAERAIAPLKSTIVLGDLSTTGEFFDTASLRGAKLATDDRMLPDSVRNYAPVVRGIANSNATVTIRQAGNTIFEKVVPPGEFAISDLYATGYNGDLEVTVKETNGKETYFTVPYSSVPQLLREGYARYSLAAGEIRNTWLDEDPVLFEGTLQYGLFNNVTGYIGGQSAFEGDYAAILTGIAVNTPLGALGVDVTRSFTNFDDQPDSQDCGTFCDMSLRISLAKSLPATGTNFSLVGYRYSNKNYYSLTDAISLKRSLETGEEEYYPSRYRERLEANINQTLPSGWGNFYVSGYVGNVWDDEAGQNEKSNFVIGYNNQFGSTSWGISVGRTNIENGGHEDTLYLNVSLPLGNRVARKAQLGANFSYNSNEASLRTSVSGTAGDRSQYSFGGYFSQSNRPETNFGMNLSYSGENAAGGVNYSQSRDSFMAGMNLNGGIVVHQGGVNFAPMLADTIGIVEAKGAEGARVYPDSNAVIKDNGYGIISYLSPYKYNEVYADPKGTRFDVEVEDTRRTIVPTAGTAVLIKMDAQSNKQSFVRFVMNNGEVIPFGASVLNGQGDNIGMVGQNSLAMVALQKGKNTLLIKWKKQTQSFECRASHSVAEDVNADDSADNAFKAVEIHCQKD</sequence>
<evidence type="ECO:0000256" key="5">
    <source>
        <dbReference type="ARBA" id="ARBA00022692"/>
    </source>
</evidence>
<organism evidence="11">
    <name type="scientific">Citrobacter rodentium</name>
    <dbReference type="NCBI Taxonomy" id="67825"/>
    <lineage>
        <taxon>Bacteria</taxon>
        <taxon>Pseudomonadati</taxon>
        <taxon>Pseudomonadota</taxon>
        <taxon>Gammaproteobacteria</taxon>
        <taxon>Enterobacterales</taxon>
        <taxon>Enterobacteriaceae</taxon>
        <taxon>Citrobacter</taxon>
    </lineage>
</organism>
<evidence type="ECO:0000259" key="10">
    <source>
        <dbReference type="Pfam" id="PF13954"/>
    </source>
</evidence>
<dbReference type="Pfam" id="PF13954">
    <property type="entry name" value="PapC_N"/>
    <property type="match status" value="1"/>
</dbReference>
<reference evidence="11" key="2">
    <citation type="journal article" date="2011" name="PLoS Pathog.">
        <title>Citrobacter rodentium is an Unstable Pathogen Showing Evidence of Significant Genomic Flux.</title>
        <authorList>
            <person name="Petty N.K."/>
            <person name="Feltwell T."/>
            <person name="Pickard D."/>
            <person name="Clare S."/>
            <person name="Toribio A.L."/>
            <person name="Fookes M."/>
            <person name="Roberts K."/>
            <person name="Monson R."/>
            <person name="Nair S."/>
            <person name="Kingsley R.A."/>
            <person name="Bulgin R."/>
            <person name="Wiles S."/>
            <person name="Goulding D."/>
            <person name="Keane T."/>
            <person name="Corton C."/>
            <person name="Lennard N."/>
            <person name="Harris D."/>
            <person name="Willey D."/>
            <person name="Rance R."/>
            <person name="Yu L."/>
            <person name="Choudhary J.S."/>
            <person name="Churcher C."/>
            <person name="Quail M.A."/>
            <person name="Parkhill J."/>
            <person name="Frankel G."/>
            <person name="Dougan G."/>
            <person name="Salmond G.P."/>
            <person name="Thomson N.R."/>
        </authorList>
    </citation>
    <scope>NUCLEOTIDE SEQUENCE</scope>
    <source>
        <strain evidence="11">EX-33</strain>
    </source>
</reference>
<keyword evidence="8" id="KW-0998">Cell outer membrane</keyword>
<comment type="similarity">
    <text evidence="2">Belongs to the fimbrial export usher family.</text>
</comment>
<comment type="subcellular location">
    <subcellularLocation>
        <location evidence="1">Cell outer membrane</location>
        <topology evidence="1">Multi-pass membrane protein</topology>
    </subcellularLocation>
</comment>
<name>F6I9Z4_CITRO</name>
<evidence type="ECO:0000256" key="3">
    <source>
        <dbReference type="ARBA" id="ARBA00022448"/>
    </source>
</evidence>
<dbReference type="FunFam" id="2.60.40.3110:FF:000001">
    <property type="entry name" value="Putative fimbrial outer membrane usher"/>
    <property type="match status" value="1"/>
</dbReference>
<dbReference type="InterPro" id="IPR043142">
    <property type="entry name" value="PapC-like_C_sf"/>
</dbReference>
<keyword evidence="6" id="KW-0732">Signal</keyword>
<evidence type="ECO:0000313" key="11">
    <source>
        <dbReference type="EMBL" id="CBX36436.1"/>
    </source>
</evidence>
<keyword evidence="4" id="KW-1134">Transmembrane beta strand</keyword>
<accession>F6I9Z4</accession>
<evidence type="ECO:0000256" key="7">
    <source>
        <dbReference type="ARBA" id="ARBA00023136"/>
    </source>
</evidence>
<dbReference type="Pfam" id="PF00577">
    <property type="entry name" value="Usher"/>
    <property type="match status" value="1"/>
</dbReference>
<keyword evidence="5" id="KW-0812">Transmembrane</keyword>
<proteinExistence type="inferred from homology"/>
<dbReference type="InterPro" id="IPR042186">
    <property type="entry name" value="FimD_plug_dom"/>
</dbReference>
<keyword evidence="7" id="KW-0472">Membrane</keyword>
<dbReference type="GO" id="GO:0015473">
    <property type="term" value="F:fimbrial usher porin activity"/>
    <property type="evidence" value="ECO:0007669"/>
    <property type="project" value="InterPro"/>
</dbReference>